<dbReference type="InterPro" id="IPR000209">
    <property type="entry name" value="Peptidase_S8/S53_dom"/>
</dbReference>
<evidence type="ECO:0000256" key="2">
    <source>
        <dbReference type="ARBA" id="ARBA00022685"/>
    </source>
</evidence>
<dbReference type="InterPro" id="IPR008979">
    <property type="entry name" value="Galactose-bd-like_sf"/>
</dbReference>
<dbReference type="InterPro" id="IPR032815">
    <property type="entry name" value="S8_pro-domain"/>
</dbReference>
<dbReference type="InterPro" id="IPR002884">
    <property type="entry name" value="P_dom"/>
</dbReference>
<keyword evidence="6" id="KW-0865">Zymogen</keyword>
<dbReference type="InterPro" id="IPR036852">
    <property type="entry name" value="Peptidase_S8/S53_dom_sf"/>
</dbReference>
<dbReference type="Gene3D" id="2.60.120.260">
    <property type="entry name" value="Galactose-binding domain-like"/>
    <property type="match status" value="1"/>
</dbReference>
<keyword evidence="14" id="KW-1185">Reference proteome</keyword>
<dbReference type="Ensembl" id="ENSBTAT00000109725.1">
    <property type="protein sequence ID" value="ENSBTAP00000087953.1"/>
    <property type="gene ID" value="ENSBTAG00000003052.7"/>
</dbReference>
<evidence type="ECO:0000256" key="11">
    <source>
        <dbReference type="SAM" id="Phobius"/>
    </source>
</evidence>
<evidence type="ECO:0000256" key="3">
    <source>
        <dbReference type="ARBA" id="ARBA00022729"/>
    </source>
</evidence>
<dbReference type="AlphaFoldDB" id="A0AAA9SNP8"/>
<dbReference type="CDD" id="cd04059">
    <property type="entry name" value="Peptidases_S8_Protein_convertases_Kexins_Furin-like"/>
    <property type="match status" value="1"/>
</dbReference>
<evidence type="ECO:0000259" key="12">
    <source>
        <dbReference type="PROSITE" id="PS51829"/>
    </source>
</evidence>
<keyword evidence="11" id="KW-0472">Membrane</keyword>
<reference evidence="13" key="1">
    <citation type="submission" date="2018-03" db="EMBL/GenBank/DDBJ databases">
        <title>ARS-UCD1.2.</title>
        <authorList>
            <person name="Rosen B.D."/>
            <person name="Bickhart D.M."/>
            <person name="Koren S."/>
            <person name="Schnabel R.D."/>
            <person name="Hall R."/>
            <person name="Zimin A."/>
            <person name="Dreischer C."/>
            <person name="Schultheiss S."/>
            <person name="Schroeder S.G."/>
            <person name="Elsik C.G."/>
            <person name="Couldrey C."/>
            <person name="Liu G.E."/>
            <person name="Van Tassell C.P."/>
            <person name="Phillippy A.M."/>
            <person name="Smith T.P.L."/>
            <person name="Medrano J.F."/>
        </authorList>
    </citation>
    <scope>NUCLEOTIDE SEQUENCE [LARGE SCALE GENOMIC DNA]</scope>
    <source>
        <strain evidence="13">Hereford</strain>
    </source>
</reference>
<dbReference type="InterPro" id="IPR023828">
    <property type="entry name" value="Peptidase_S8_Ser-AS"/>
</dbReference>
<keyword evidence="11" id="KW-1133">Transmembrane helix</keyword>
<comment type="similarity">
    <text evidence="9">Belongs to the peptidase S8 family.</text>
</comment>
<feature type="transmembrane region" description="Helical" evidence="11">
    <location>
        <begin position="21"/>
        <end position="43"/>
    </location>
</feature>
<dbReference type="FunFam" id="3.40.50.200:FF:000005">
    <property type="entry name" value="Proprotein convertase subtilisin/kexin type 7"/>
    <property type="match status" value="1"/>
</dbReference>
<keyword evidence="4 9" id="KW-0378">Hydrolase</keyword>
<feature type="active site" description="Charge relay system" evidence="8 9">
    <location>
        <position position="187"/>
    </location>
</feature>
<evidence type="ECO:0000256" key="1">
    <source>
        <dbReference type="ARBA" id="ARBA00022670"/>
    </source>
</evidence>
<feature type="active site" description="Charge relay system" evidence="8 9">
    <location>
        <position position="406"/>
    </location>
</feature>
<dbReference type="SUPFAM" id="SSF52743">
    <property type="entry name" value="Subtilisin-like"/>
    <property type="match status" value="1"/>
</dbReference>
<accession>A0AAA9SNP8</accession>
<dbReference type="Gene3D" id="3.40.50.200">
    <property type="entry name" value="Peptidase S8/S53 domain"/>
    <property type="match status" value="1"/>
</dbReference>
<dbReference type="InterPro" id="IPR034182">
    <property type="entry name" value="Kexin/furin"/>
</dbReference>
<feature type="region of interest" description="Disordered" evidence="10">
    <location>
        <begin position="675"/>
        <end position="752"/>
    </location>
</feature>
<feature type="active site" description="Charge relay system" evidence="8 9">
    <location>
        <position position="228"/>
    </location>
</feature>
<organism evidence="13 14">
    <name type="scientific">Bos taurus</name>
    <name type="common">Bovine</name>
    <dbReference type="NCBI Taxonomy" id="9913"/>
    <lineage>
        <taxon>Eukaryota</taxon>
        <taxon>Metazoa</taxon>
        <taxon>Chordata</taxon>
        <taxon>Craniata</taxon>
        <taxon>Vertebrata</taxon>
        <taxon>Euteleostomi</taxon>
        <taxon>Mammalia</taxon>
        <taxon>Eutheria</taxon>
        <taxon>Laurasiatheria</taxon>
        <taxon>Artiodactyla</taxon>
        <taxon>Ruminantia</taxon>
        <taxon>Pecora</taxon>
        <taxon>Bovidae</taxon>
        <taxon>Bovinae</taxon>
        <taxon>Bos</taxon>
    </lineage>
</organism>
<dbReference type="PROSITE" id="PS00138">
    <property type="entry name" value="SUBTILASE_SER"/>
    <property type="match status" value="1"/>
</dbReference>
<dbReference type="PANTHER" id="PTHR42884">
    <property type="entry name" value="PROPROTEIN CONVERTASE SUBTILISIN/KEXIN-RELATED"/>
    <property type="match status" value="1"/>
</dbReference>
<name>A0AAA9SNP8_BOVIN</name>
<evidence type="ECO:0000313" key="13">
    <source>
        <dbReference type="Ensembl" id="ENSBTAP00000087953.1"/>
    </source>
</evidence>
<dbReference type="Pfam" id="PF16470">
    <property type="entry name" value="S8_pro-domain"/>
    <property type="match status" value="1"/>
</dbReference>
<evidence type="ECO:0000256" key="7">
    <source>
        <dbReference type="ARBA" id="ARBA00023180"/>
    </source>
</evidence>
<dbReference type="PANTHER" id="PTHR42884:SF28">
    <property type="entry name" value="PROPROTEIN CONVERTASE SUBTILISIN_KEXIN TYPE 7"/>
    <property type="match status" value="1"/>
</dbReference>
<dbReference type="InterPro" id="IPR038466">
    <property type="entry name" value="S8_pro-domain_sf"/>
</dbReference>
<keyword evidence="3" id="KW-0732">Signal</keyword>
<dbReference type="GeneTree" id="ENSGT00940000157676"/>
<dbReference type="InterPro" id="IPR022398">
    <property type="entry name" value="Peptidase_S8_His-AS"/>
</dbReference>
<dbReference type="PRINTS" id="PR00723">
    <property type="entry name" value="SUBTILISIN"/>
</dbReference>
<feature type="domain" description="P/Homo B" evidence="12">
    <location>
        <begin position="481"/>
        <end position="614"/>
    </location>
</feature>
<gene>
    <name evidence="13" type="primary">PCSK7</name>
</gene>
<dbReference type="Pfam" id="PF00082">
    <property type="entry name" value="Peptidase_S8"/>
    <property type="match status" value="1"/>
</dbReference>
<evidence type="ECO:0000256" key="8">
    <source>
        <dbReference type="PIRSR" id="PIRSR615500-1"/>
    </source>
</evidence>
<dbReference type="GO" id="GO:0004252">
    <property type="term" value="F:serine-type endopeptidase activity"/>
    <property type="evidence" value="ECO:0007669"/>
    <property type="project" value="UniProtKB-UniRule"/>
</dbReference>
<evidence type="ECO:0000256" key="5">
    <source>
        <dbReference type="ARBA" id="ARBA00022825"/>
    </source>
</evidence>
<evidence type="ECO:0000256" key="10">
    <source>
        <dbReference type="SAM" id="MobiDB-lite"/>
    </source>
</evidence>
<dbReference type="FunFam" id="3.30.70.850:FF:000002">
    <property type="entry name" value="Proprotein convertase subtilisin/kexin type 7"/>
    <property type="match status" value="1"/>
</dbReference>
<keyword evidence="2" id="KW-0165">Cleavage on pair of basic residues</keyword>
<dbReference type="Gene3D" id="3.30.70.850">
    <property type="entry name" value="Peptidase S8, pro-domain"/>
    <property type="match status" value="1"/>
</dbReference>
<dbReference type="GO" id="GO:0006508">
    <property type="term" value="P:proteolysis"/>
    <property type="evidence" value="ECO:0007669"/>
    <property type="project" value="UniProtKB-KW"/>
</dbReference>
<evidence type="ECO:0000313" key="14">
    <source>
        <dbReference type="Proteomes" id="UP000009136"/>
    </source>
</evidence>
<evidence type="ECO:0000256" key="6">
    <source>
        <dbReference type="ARBA" id="ARBA00023145"/>
    </source>
</evidence>
<dbReference type="Pfam" id="PF01483">
    <property type="entry name" value="P_proprotein"/>
    <property type="match status" value="1"/>
</dbReference>
<reference evidence="13" key="3">
    <citation type="submission" date="2025-09" db="UniProtKB">
        <authorList>
            <consortium name="Ensembl"/>
        </authorList>
    </citation>
    <scope>IDENTIFICATION</scope>
    <source>
        <strain evidence="13">Hereford</strain>
    </source>
</reference>
<keyword evidence="5 9" id="KW-0720">Serine protease</keyword>
<feature type="region of interest" description="Disordered" evidence="10">
    <location>
        <begin position="197"/>
        <end position="220"/>
    </location>
</feature>
<dbReference type="PROSITE" id="PS51829">
    <property type="entry name" value="P_HOMO_B"/>
    <property type="match status" value="1"/>
</dbReference>
<dbReference type="PROSITE" id="PS00137">
    <property type="entry name" value="SUBTILASE_HIS"/>
    <property type="match status" value="1"/>
</dbReference>
<sequence>MPKGRQKVPHSDAPLGLPTGLWLELAGLFLLLPWVMGLVGAGGPRAQGPRGLSWAVRLDGPEGEGAEESLERRADALAQATGLMNAGRIGELQGHYLLVQPAGHRQARQVKAIRQQVEAVLARHEAVRWHSEQRLLKRTKRGVHFNDPKYPQQWHLNNRRSPGRDINVTGVWERNVTGRGVTVVVVDDGVEHTIQDIAPNYSPEGSYDLNSNDPDPMPHPDLENGNHHGTRCAGEIAAVPNNSFCAVGVAFGSRIAGIRVLDGPLTDSMEAVAFNKHYQINDIYSCSWGPDDDGKTVDGPHQLGKAALQHGVIAGRQGFGSIFVVASGNGGQHNDNCNYDGYANSIYTVTIGAVDEEGRMPFYAEECASMLAVTFSGGDKMLRSIVTTDWDLQKGTGCTEGHTGTSAAAPLAAGMIALMLQVRPCLTWRDVQHIIVFTATRYEDRHADWITNEAGFSHSHQHGFGLLNAWRLVNAAKIWTSVPYLASYVSPVLKENKAIPLSARPLEVLWNVSRMDLDMSGLKTLEHVAVTISITHPRRGSLEVKLFCPSGMMSLIGAPRSLDSRRDVPGRRPPAMAAHPVWLCVESSRHQRQTEAARKCHEWEIPARRLHAALPARAEHPRGRRLYHHPQHSQDPGADWLLHRLLDHLLHAGSILEPEECGLWPNLSEWTVPLAPAKPESQGGRDRTRINAPLQQPGSRWSGAGERGLSHHLKAPRPRPAGSGGLEPVPEQGCLGRPSAPAPRPAAGEGGADVLTWGLTATVGWALTS</sequence>
<dbReference type="SUPFAM" id="SSF49785">
    <property type="entry name" value="Galactose-binding domain-like"/>
    <property type="match status" value="1"/>
</dbReference>
<proteinExistence type="inferred from homology"/>
<dbReference type="PROSITE" id="PS51892">
    <property type="entry name" value="SUBTILASE"/>
    <property type="match status" value="1"/>
</dbReference>
<dbReference type="SUPFAM" id="SSF54897">
    <property type="entry name" value="Protease propeptides/inhibitors"/>
    <property type="match status" value="1"/>
</dbReference>
<reference evidence="13" key="2">
    <citation type="submission" date="2025-08" db="UniProtKB">
        <authorList>
            <consortium name="Ensembl"/>
        </authorList>
    </citation>
    <scope>IDENTIFICATION</scope>
    <source>
        <strain evidence="13">Hereford</strain>
    </source>
</reference>
<keyword evidence="11" id="KW-0812">Transmembrane</keyword>
<dbReference type="InterPro" id="IPR015500">
    <property type="entry name" value="Peptidase_S8_subtilisin-rel"/>
</dbReference>
<protein>
    <submittedName>
        <fullName evidence="13">Proprotein convertase subtilisin/kexin type 7</fullName>
    </submittedName>
</protein>
<evidence type="ECO:0000256" key="9">
    <source>
        <dbReference type="PROSITE-ProRule" id="PRU01240"/>
    </source>
</evidence>
<keyword evidence="1 9" id="KW-0645">Protease</keyword>
<keyword evidence="7" id="KW-0325">Glycoprotein</keyword>
<dbReference type="Proteomes" id="UP000009136">
    <property type="component" value="Chromosome 15"/>
</dbReference>
<evidence type="ECO:0000256" key="4">
    <source>
        <dbReference type="ARBA" id="ARBA00022801"/>
    </source>
</evidence>